<reference evidence="2" key="1">
    <citation type="journal article" date="2014" name="Int. J. Syst. Evol. Microbiol.">
        <title>Complete genome sequence of Corynebacterium casei LMG S-19264T (=DSM 44701T), isolated from a smear-ripened cheese.</title>
        <authorList>
            <consortium name="US DOE Joint Genome Institute (JGI-PGF)"/>
            <person name="Walter F."/>
            <person name="Albersmeier A."/>
            <person name="Kalinowski J."/>
            <person name="Ruckert C."/>
        </authorList>
    </citation>
    <scope>NUCLEOTIDE SEQUENCE</scope>
    <source>
        <strain evidence="2">JCM 3276</strain>
    </source>
</reference>
<evidence type="ECO:0000313" key="2">
    <source>
        <dbReference type="EMBL" id="GGS30684.1"/>
    </source>
</evidence>
<feature type="transmembrane region" description="Helical" evidence="1">
    <location>
        <begin position="99"/>
        <end position="118"/>
    </location>
</feature>
<keyword evidence="3" id="KW-1185">Reference proteome</keyword>
<keyword evidence="1" id="KW-0812">Transmembrane</keyword>
<accession>A0A918GD03</accession>
<feature type="transmembrane region" description="Helical" evidence="1">
    <location>
        <begin position="12"/>
        <end position="39"/>
    </location>
</feature>
<evidence type="ECO:0000313" key="3">
    <source>
        <dbReference type="Proteomes" id="UP000660680"/>
    </source>
</evidence>
<organism evidence="2 3">
    <name type="scientific">Actinokineospora fastidiosa</name>
    <dbReference type="NCBI Taxonomy" id="1816"/>
    <lineage>
        <taxon>Bacteria</taxon>
        <taxon>Bacillati</taxon>
        <taxon>Actinomycetota</taxon>
        <taxon>Actinomycetes</taxon>
        <taxon>Pseudonocardiales</taxon>
        <taxon>Pseudonocardiaceae</taxon>
        <taxon>Actinokineospora</taxon>
    </lineage>
</organism>
<sequence>MAGLGCGQSRMVKTIGVGVLAAVAAGVGFYAAFATTVWVGGLDAADVVPPASLAAAGLGAGVVAALAWPRGVPGTVGLVVGPAGVGAVLGVVIDVMRSGLVWGAVGGAVIVVGTVAAARMTAR</sequence>
<keyword evidence="1" id="KW-1133">Transmembrane helix</keyword>
<dbReference type="Proteomes" id="UP000660680">
    <property type="component" value="Unassembled WGS sequence"/>
</dbReference>
<protein>
    <submittedName>
        <fullName evidence="2">Uncharacterized protein</fullName>
    </submittedName>
</protein>
<dbReference type="EMBL" id="BMRB01000002">
    <property type="protein sequence ID" value="GGS30684.1"/>
    <property type="molecule type" value="Genomic_DNA"/>
</dbReference>
<evidence type="ECO:0000256" key="1">
    <source>
        <dbReference type="SAM" id="Phobius"/>
    </source>
</evidence>
<keyword evidence="1" id="KW-0472">Membrane</keyword>
<gene>
    <name evidence="2" type="ORF">GCM10010171_25350</name>
</gene>
<proteinExistence type="predicted"/>
<reference evidence="2" key="2">
    <citation type="submission" date="2020-09" db="EMBL/GenBank/DDBJ databases">
        <authorList>
            <person name="Sun Q."/>
            <person name="Ohkuma M."/>
        </authorList>
    </citation>
    <scope>NUCLEOTIDE SEQUENCE</scope>
    <source>
        <strain evidence="2">JCM 3276</strain>
    </source>
</reference>
<comment type="caution">
    <text evidence="2">The sequence shown here is derived from an EMBL/GenBank/DDBJ whole genome shotgun (WGS) entry which is preliminary data.</text>
</comment>
<dbReference type="AlphaFoldDB" id="A0A918GD03"/>
<name>A0A918GD03_9PSEU</name>
<feature type="transmembrane region" description="Helical" evidence="1">
    <location>
        <begin position="75"/>
        <end position="93"/>
    </location>
</feature>